<comment type="similarity">
    <text evidence="2">Belongs to the HPF/YfiA ribosome-associated protein family. Long HPF subfamily.</text>
</comment>
<evidence type="ECO:0000259" key="4">
    <source>
        <dbReference type="Pfam" id="PF16321"/>
    </source>
</evidence>
<dbReference type="GO" id="GO:0022627">
    <property type="term" value="C:cytosolic small ribosomal subunit"/>
    <property type="evidence" value="ECO:0007669"/>
    <property type="project" value="TreeGrafter"/>
</dbReference>
<feature type="domain" description="Sigma 54 modulation/S30EA ribosomal protein C-terminal" evidence="4">
    <location>
        <begin position="146"/>
        <end position="190"/>
    </location>
</feature>
<sequence length="213" mass="24075">MKFIIHGKNMEVTDALKSYVKEKLGKMEKYSRHIVDVNVELSVAKNPRIKNNQEVTVTTSVNGMMLRSEEKSTNMYAAIDLVGDKLERQLKKYERKRTEHSAVKTAVAMGELVEDEEEETAEGAPAAKKTTAKKKAAAKPAPKRKIKNERLAIKPMSPEEAAAQMELLKYSFMLFRNQDSNELNIIFKLDGKNKEYGVIIPNESVDEAVVMRV</sequence>
<dbReference type="InterPro" id="IPR032528">
    <property type="entry name" value="Ribosom_S30AE_C"/>
</dbReference>
<dbReference type="GO" id="GO:0043024">
    <property type="term" value="F:ribosomal small subunit binding"/>
    <property type="evidence" value="ECO:0007669"/>
    <property type="project" value="TreeGrafter"/>
</dbReference>
<comment type="function">
    <text evidence="2">Required for dimerization of active 70S ribosomes into 100S ribosomes in stationary phase; 100S ribosomes are translationally inactive and sometimes present during exponential growth.</text>
</comment>
<organism evidence="5 6">
    <name type="scientific">bacterium (Candidatus Blackallbacteria) CG17_big_fil_post_rev_8_21_14_2_50_48_46</name>
    <dbReference type="NCBI Taxonomy" id="2014261"/>
    <lineage>
        <taxon>Bacteria</taxon>
        <taxon>Candidatus Blackallbacteria</taxon>
    </lineage>
</organism>
<dbReference type="SUPFAM" id="SSF69754">
    <property type="entry name" value="Ribosome binding protein Y (YfiA homologue)"/>
    <property type="match status" value="1"/>
</dbReference>
<reference evidence="5 6" key="1">
    <citation type="submission" date="2017-09" db="EMBL/GenBank/DDBJ databases">
        <title>Depth-based differentiation of microbial function through sediment-hosted aquifers and enrichment of novel symbionts in the deep terrestrial subsurface.</title>
        <authorList>
            <person name="Probst A.J."/>
            <person name="Ladd B."/>
            <person name="Jarett J.K."/>
            <person name="Geller-Mcgrath D.E."/>
            <person name="Sieber C.M."/>
            <person name="Emerson J.B."/>
            <person name="Anantharaman K."/>
            <person name="Thomas B.C."/>
            <person name="Malmstrom R."/>
            <person name="Stieglmeier M."/>
            <person name="Klingl A."/>
            <person name="Woyke T."/>
            <person name="Ryan C.M."/>
            <person name="Banfield J.F."/>
        </authorList>
    </citation>
    <scope>NUCLEOTIDE SEQUENCE [LARGE SCALE GENOMIC DNA]</scope>
    <source>
        <strain evidence="5">CG17_big_fil_post_rev_8_21_14_2_50_48_46</strain>
    </source>
</reference>
<dbReference type="PANTHER" id="PTHR33231">
    <property type="entry name" value="30S RIBOSOMAL PROTEIN"/>
    <property type="match status" value="1"/>
</dbReference>
<dbReference type="Pfam" id="PF02482">
    <property type="entry name" value="Ribosomal_S30AE"/>
    <property type="match status" value="1"/>
</dbReference>
<dbReference type="Gene3D" id="3.30.160.100">
    <property type="entry name" value="Ribosome hibernation promotion factor-like"/>
    <property type="match status" value="1"/>
</dbReference>
<feature type="region of interest" description="Disordered" evidence="3">
    <location>
        <begin position="113"/>
        <end position="148"/>
    </location>
</feature>
<dbReference type="AlphaFoldDB" id="A0A2M7FXR7"/>
<dbReference type="InterPro" id="IPR050574">
    <property type="entry name" value="HPF/YfiA_ribosome-assoc"/>
</dbReference>
<dbReference type="InterPro" id="IPR036567">
    <property type="entry name" value="RHF-like"/>
</dbReference>
<evidence type="ECO:0000313" key="6">
    <source>
        <dbReference type="Proteomes" id="UP000231019"/>
    </source>
</evidence>
<dbReference type="InterPro" id="IPR003489">
    <property type="entry name" value="RHF/RaiA"/>
</dbReference>
<dbReference type="NCBIfam" id="TIGR00741">
    <property type="entry name" value="yfiA"/>
    <property type="match status" value="1"/>
</dbReference>
<feature type="compositionally biased region" description="Basic residues" evidence="3">
    <location>
        <begin position="130"/>
        <end position="147"/>
    </location>
</feature>
<dbReference type="Pfam" id="PF16321">
    <property type="entry name" value="Ribosom_S30AE_C"/>
    <property type="match status" value="1"/>
</dbReference>
<comment type="caution">
    <text evidence="5">The sequence shown here is derived from an EMBL/GenBank/DDBJ whole genome shotgun (WGS) entry which is preliminary data.</text>
</comment>
<dbReference type="HAMAP" id="MF_00839">
    <property type="entry name" value="HPF"/>
    <property type="match status" value="1"/>
</dbReference>
<keyword evidence="2" id="KW-0963">Cytoplasm</keyword>
<evidence type="ECO:0000256" key="1">
    <source>
        <dbReference type="ARBA" id="ARBA00022845"/>
    </source>
</evidence>
<accession>A0A2M7FXR7</accession>
<dbReference type="Proteomes" id="UP000231019">
    <property type="component" value="Unassembled WGS sequence"/>
</dbReference>
<dbReference type="InterPro" id="IPR034694">
    <property type="entry name" value="HPF_long/plastid"/>
</dbReference>
<evidence type="ECO:0000313" key="5">
    <source>
        <dbReference type="EMBL" id="PIW13783.1"/>
    </source>
</evidence>
<dbReference type="Gene3D" id="3.30.505.50">
    <property type="entry name" value="Sigma 54 modulation/S30EA ribosomal protein, C-terminal domain"/>
    <property type="match status" value="1"/>
</dbReference>
<dbReference type="CDD" id="cd00552">
    <property type="entry name" value="RaiA"/>
    <property type="match status" value="1"/>
</dbReference>
<evidence type="ECO:0000256" key="3">
    <source>
        <dbReference type="SAM" id="MobiDB-lite"/>
    </source>
</evidence>
<name>A0A2M7FXR7_9BACT</name>
<comment type="subcellular location">
    <subcellularLocation>
        <location evidence="2">Cytoplasm</location>
    </subcellularLocation>
</comment>
<proteinExistence type="inferred from homology"/>
<dbReference type="InterPro" id="IPR038416">
    <property type="entry name" value="Ribosom_S30AE_C_sf"/>
</dbReference>
<dbReference type="GO" id="GO:0045900">
    <property type="term" value="P:negative regulation of translational elongation"/>
    <property type="evidence" value="ECO:0007669"/>
    <property type="project" value="TreeGrafter"/>
</dbReference>
<protein>
    <recommendedName>
        <fullName evidence="2">Ribosome hibernation promoting factor</fullName>
        <shortName evidence="2">HPF</shortName>
    </recommendedName>
</protein>
<dbReference type="PANTHER" id="PTHR33231:SF1">
    <property type="entry name" value="30S RIBOSOMAL PROTEIN"/>
    <property type="match status" value="1"/>
</dbReference>
<evidence type="ECO:0000256" key="2">
    <source>
        <dbReference type="HAMAP-Rule" id="MF_00839"/>
    </source>
</evidence>
<gene>
    <name evidence="5" type="primary">raiA</name>
    <name evidence="2" type="synonym">hpf</name>
    <name evidence="5" type="ORF">COW36_24255</name>
</gene>
<comment type="subunit">
    <text evidence="2">Interacts with 100S ribosomes.</text>
</comment>
<keyword evidence="1 2" id="KW-0810">Translation regulation</keyword>
<dbReference type="EMBL" id="PFFQ01000066">
    <property type="protein sequence ID" value="PIW13783.1"/>
    <property type="molecule type" value="Genomic_DNA"/>
</dbReference>